<evidence type="ECO:0000256" key="1">
    <source>
        <dbReference type="ARBA" id="ARBA00000085"/>
    </source>
</evidence>
<dbReference type="PROSITE" id="PS50112">
    <property type="entry name" value="PAS"/>
    <property type="match status" value="1"/>
</dbReference>
<dbReference type="SUPFAM" id="SSF55874">
    <property type="entry name" value="ATPase domain of HSP90 chaperone/DNA topoisomerase II/histidine kinase"/>
    <property type="match status" value="1"/>
</dbReference>
<dbReference type="InterPro" id="IPR005467">
    <property type="entry name" value="His_kinase_dom"/>
</dbReference>
<evidence type="ECO:0000256" key="3">
    <source>
        <dbReference type="ARBA" id="ARBA00022553"/>
    </source>
</evidence>
<reference evidence="7" key="1">
    <citation type="submission" date="2017-10" db="EMBL/GenBank/DDBJ databases">
        <title>Whole genome sequencing of members of genus Pseudoxanthomonas.</title>
        <authorList>
            <person name="Kumar S."/>
            <person name="Bansal K."/>
            <person name="Kaur A."/>
            <person name="Patil P."/>
            <person name="Sharma S."/>
            <person name="Patil P.B."/>
        </authorList>
    </citation>
    <scope>NUCLEOTIDE SEQUENCE</scope>
    <source>
        <strain evidence="7">DSM 22914</strain>
    </source>
</reference>
<dbReference type="OrthoDB" id="9770473at2"/>
<dbReference type="AlphaFoldDB" id="A0A921NT85"/>
<dbReference type="SMART" id="SM00091">
    <property type="entry name" value="PAS"/>
    <property type="match status" value="1"/>
</dbReference>
<evidence type="ECO:0000256" key="2">
    <source>
        <dbReference type="ARBA" id="ARBA00012438"/>
    </source>
</evidence>
<dbReference type="GO" id="GO:0000155">
    <property type="term" value="F:phosphorelay sensor kinase activity"/>
    <property type="evidence" value="ECO:0007669"/>
    <property type="project" value="InterPro"/>
</dbReference>
<keyword evidence="8" id="KW-1185">Reference proteome</keyword>
<dbReference type="Gene3D" id="3.30.450.20">
    <property type="entry name" value="PAS domain"/>
    <property type="match status" value="1"/>
</dbReference>
<dbReference type="PROSITE" id="PS50109">
    <property type="entry name" value="HIS_KIN"/>
    <property type="match status" value="1"/>
</dbReference>
<dbReference type="InterPro" id="IPR036890">
    <property type="entry name" value="HATPase_C_sf"/>
</dbReference>
<dbReference type="EMBL" id="PDWK01000025">
    <property type="protein sequence ID" value="KAF1689210.1"/>
    <property type="molecule type" value="Genomic_DNA"/>
</dbReference>
<dbReference type="Pfam" id="PF13426">
    <property type="entry name" value="PAS_9"/>
    <property type="match status" value="1"/>
</dbReference>
<dbReference type="SUPFAM" id="SSF55785">
    <property type="entry name" value="PYP-like sensor domain (PAS domain)"/>
    <property type="match status" value="1"/>
</dbReference>
<dbReference type="PROSITE" id="PS50113">
    <property type="entry name" value="PAC"/>
    <property type="match status" value="1"/>
</dbReference>
<dbReference type="SMART" id="SM00388">
    <property type="entry name" value="HisKA"/>
    <property type="match status" value="1"/>
</dbReference>
<dbReference type="Proteomes" id="UP000717981">
    <property type="component" value="Unassembled WGS sequence"/>
</dbReference>
<feature type="domain" description="Histidine kinase" evidence="4">
    <location>
        <begin position="162"/>
        <end position="399"/>
    </location>
</feature>
<keyword evidence="7" id="KW-0808">Transferase</keyword>
<dbReference type="PRINTS" id="PR00344">
    <property type="entry name" value="BCTRLSENSOR"/>
</dbReference>
<evidence type="ECO:0000259" key="4">
    <source>
        <dbReference type="PROSITE" id="PS50109"/>
    </source>
</evidence>
<proteinExistence type="predicted"/>
<evidence type="ECO:0000259" key="6">
    <source>
        <dbReference type="PROSITE" id="PS50113"/>
    </source>
</evidence>
<comment type="caution">
    <text evidence="7">The sequence shown here is derived from an EMBL/GenBank/DDBJ whole genome shotgun (WGS) entry which is preliminary data.</text>
</comment>
<accession>A0A921NT85</accession>
<dbReference type="PANTHER" id="PTHR43065:SF49">
    <property type="entry name" value="HISTIDINE KINASE"/>
    <property type="match status" value="1"/>
</dbReference>
<dbReference type="SUPFAM" id="SSF47384">
    <property type="entry name" value="Homodimeric domain of signal transducing histidine kinase"/>
    <property type="match status" value="1"/>
</dbReference>
<dbReference type="InterPro" id="IPR003594">
    <property type="entry name" value="HATPase_dom"/>
</dbReference>
<keyword evidence="7" id="KW-0418">Kinase</keyword>
<keyword evidence="3" id="KW-0597">Phosphoprotein</keyword>
<dbReference type="InterPro" id="IPR003661">
    <property type="entry name" value="HisK_dim/P_dom"/>
</dbReference>
<dbReference type="CDD" id="cd00082">
    <property type="entry name" value="HisKA"/>
    <property type="match status" value="1"/>
</dbReference>
<dbReference type="Pfam" id="PF02518">
    <property type="entry name" value="HATPase_c"/>
    <property type="match status" value="1"/>
</dbReference>
<dbReference type="Pfam" id="PF00512">
    <property type="entry name" value="HisKA"/>
    <property type="match status" value="1"/>
</dbReference>
<dbReference type="EC" id="2.7.13.3" evidence="2"/>
<feature type="domain" description="PAS" evidence="5">
    <location>
        <begin position="16"/>
        <end position="89"/>
    </location>
</feature>
<name>A0A921NT85_9GAMM</name>
<dbReference type="Gene3D" id="3.30.565.10">
    <property type="entry name" value="Histidine kinase-like ATPase, C-terminal domain"/>
    <property type="match status" value="1"/>
</dbReference>
<dbReference type="InterPro" id="IPR004358">
    <property type="entry name" value="Sig_transdc_His_kin-like_C"/>
</dbReference>
<evidence type="ECO:0000259" key="5">
    <source>
        <dbReference type="PROSITE" id="PS50112"/>
    </source>
</evidence>
<dbReference type="InterPro" id="IPR000014">
    <property type="entry name" value="PAS"/>
</dbReference>
<comment type="catalytic activity">
    <reaction evidence="1">
        <text>ATP + protein L-histidine = ADP + protein N-phospho-L-histidine.</text>
        <dbReference type="EC" id="2.7.13.3"/>
    </reaction>
</comment>
<dbReference type="InterPro" id="IPR036097">
    <property type="entry name" value="HisK_dim/P_sf"/>
</dbReference>
<organism evidence="7 8">
    <name type="scientific">Pseudoxanthomonas taiwanensis</name>
    <dbReference type="NCBI Taxonomy" id="176598"/>
    <lineage>
        <taxon>Bacteria</taxon>
        <taxon>Pseudomonadati</taxon>
        <taxon>Pseudomonadota</taxon>
        <taxon>Gammaproteobacteria</taxon>
        <taxon>Lysobacterales</taxon>
        <taxon>Lysobacteraceae</taxon>
        <taxon>Pseudoxanthomonas</taxon>
    </lineage>
</organism>
<sequence length="406" mass="43979">MQGRPQPVWSGGAIADYDQFRLLVESVTDYAIYMLDRDGCVVSWNPGGQRIKGYTASEIIGQHFSRFYTPEDRAGGLPQRTLEEAAREGRHTAEGWRVRKDGSRFWASVVVDAIHRDGRLVGFAKVTRDITERRIAQQQLERSREARARSQRLEAMARLTAGLAHDFNNLMTVIVNSLDLVGRFGDDPQRRRELLQPAHRAADHASLLTRQLLSFSRGQALAPERLDVNAQLRRSATRLRRACDETIRIEYRLAPGELPVVVDACQLEAALLNLVLNARDAMEGGGTIVVTTGIAGPDAHVAGAAAAGAEAESSVVSGAEGAGRGREVRVAVSDTGIGMAPEVAERAMDPFFTTKDVGKGSGLGLSQVHGFVCQSGGRMVITSRPGGGTRVELCLPYAAPEGEERA</sequence>
<dbReference type="SMART" id="SM00387">
    <property type="entry name" value="HATPase_c"/>
    <property type="match status" value="1"/>
</dbReference>
<dbReference type="InterPro" id="IPR000700">
    <property type="entry name" value="PAS-assoc_C"/>
</dbReference>
<gene>
    <name evidence="7" type="ORF">CR938_06715</name>
</gene>
<dbReference type="InterPro" id="IPR035965">
    <property type="entry name" value="PAS-like_dom_sf"/>
</dbReference>
<dbReference type="PANTHER" id="PTHR43065">
    <property type="entry name" value="SENSOR HISTIDINE KINASE"/>
    <property type="match status" value="1"/>
</dbReference>
<dbReference type="RefSeq" id="WP_162124262.1">
    <property type="nucleotide sequence ID" value="NZ_PDWK01000025.1"/>
</dbReference>
<evidence type="ECO:0000313" key="8">
    <source>
        <dbReference type="Proteomes" id="UP000717981"/>
    </source>
</evidence>
<feature type="domain" description="PAC" evidence="6">
    <location>
        <begin position="91"/>
        <end position="142"/>
    </location>
</feature>
<dbReference type="Gene3D" id="1.10.287.130">
    <property type="match status" value="1"/>
</dbReference>
<dbReference type="CDD" id="cd00130">
    <property type="entry name" value="PAS"/>
    <property type="match status" value="1"/>
</dbReference>
<dbReference type="NCBIfam" id="TIGR00229">
    <property type="entry name" value="sensory_box"/>
    <property type="match status" value="1"/>
</dbReference>
<evidence type="ECO:0000313" key="7">
    <source>
        <dbReference type="EMBL" id="KAF1689210.1"/>
    </source>
</evidence>
<protein>
    <recommendedName>
        <fullName evidence="2">histidine kinase</fullName>
        <ecNumber evidence="2">2.7.13.3</ecNumber>
    </recommendedName>
</protein>